<dbReference type="EMBL" id="JAUSVY010000001">
    <property type="protein sequence ID" value="MDQ0503525.1"/>
    <property type="molecule type" value="Genomic_DNA"/>
</dbReference>
<accession>A0ABU0L8R3</accession>
<dbReference type="RefSeq" id="WP_237344165.1">
    <property type="nucleotide sequence ID" value="NZ_JABWGX010000003.1"/>
</dbReference>
<dbReference type="SUPFAM" id="SSF46785">
    <property type="entry name" value="Winged helix' DNA-binding domain"/>
    <property type="match status" value="1"/>
</dbReference>
<protein>
    <submittedName>
        <fullName evidence="1">AraC-like DNA-binding protein</fullName>
    </submittedName>
</protein>
<keyword evidence="2" id="KW-1185">Reference proteome</keyword>
<sequence length="266" mass="28750">MSAASLVNLYSGNRLMNRVLNDRGRMLFGFFALYLHALPEAEGGGLTVSRMAALAAETGVCSRGRAKAMLALLRWGGYLTPSESEGDRRAKPLEPTSRMVTQQIHRWQLQYRSIAILDPKVEELAMVLGDRAVFNDVMICLGEAFRSGHRVLDQAPAIADIADRDSGMMILLALFVAEQGGEEMPSIAELARRFHVSRAHVLQLLKDAQGTGLMTRDGTTGAGRLTDHGHEALADFFAASFAFLRGTAYAALEAMAARAAPAAVSD</sequence>
<dbReference type="InterPro" id="IPR036390">
    <property type="entry name" value="WH_DNA-bd_sf"/>
</dbReference>
<comment type="caution">
    <text evidence="1">The sequence shown here is derived from an EMBL/GenBank/DDBJ whole genome shotgun (WGS) entry which is preliminary data.</text>
</comment>
<dbReference type="Gene3D" id="1.10.10.10">
    <property type="entry name" value="Winged helix-like DNA-binding domain superfamily/Winged helix DNA-binding domain"/>
    <property type="match status" value="1"/>
</dbReference>
<proteinExistence type="predicted"/>
<dbReference type="Proteomes" id="UP001241747">
    <property type="component" value="Unassembled WGS sequence"/>
</dbReference>
<organism evidence="1 2">
    <name type="scientific">Xanthobacter agilis</name>
    <dbReference type="NCBI Taxonomy" id="47492"/>
    <lineage>
        <taxon>Bacteria</taxon>
        <taxon>Pseudomonadati</taxon>
        <taxon>Pseudomonadota</taxon>
        <taxon>Alphaproteobacteria</taxon>
        <taxon>Hyphomicrobiales</taxon>
        <taxon>Xanthobacteraceae</taxon>
        <taxon>Xanthobacter</taxon>
    </lineage>
</organism>
<evidence type="ECO:0000313" key="2">
    <source>
        <dbReference type="Proteomes" id="UP001241747"/>
    </source>
</evidence>
<dbReference type="InterPro" id="IPR036388">
    <property type="entry name" value="WH-like_DNA-bd_sf"/>
</dbReference>
<gene>
    <name evidence="1" type="ORF">QOZ94_000295</name>
</gene>
<reference evidence="1 2" key="1">
    <citation type="submission" date="2023-07" db="EMBL/GenBank/DDBJ databases">
        <title>Genomic Encyclopedia of Type Strains, Phase IV (KMG-IV): sequencing the most valuable type-strain genomes for metagenomic binning, comparative biology and taxonomic classification.</title>
        <authorList>
            <person name="Goeker M."/>
        </authorList>
    </citation>
    <scope>NUCLEOTIDE SEQUENCE [LARGE SCALE GENOMIC DNA]</scope>
    <source>
        <strain evidence="1 2">DSM 3770</strain>
    </source>
</reference>
<evidence type="ECO:0000313" key="1">
    <source>
        <dbReference type="EMBL" id="MDQ0503525.1"/>
    </source>
</evidence>
<name>A0ABU0L8R3_XANAG</name>